<name>A0A1V0U2A0_9ACTN</name>
<organism evidence="12 13">
    <name type="scientific">Streptomyces gilvosporeus</name>
    <dbReference type="NCBI Taxonomy" id="553510"/>
    <lineage>
        <taxon>Bacteria</taxon>
        <taxon>Bacillati</taxon>
        <taxon>Actinomycetota</taxon>
        <taxon>Actinomycetes</taxon>
        <taxon>Kitasatosporales</taxon>
        <taxon>Streptomycetaceae</taxon>
        <taxon>Streptomyces</taxon>
    </lineage>
</organism>
<dbReference type="Pfam" id="PF01135">
    <property type="entry name" value="PCMT"/>
    <property type="match status" value="1"/>
</dbReference>
<keyword evidence="7 12" id="KW-0808">Transferase</keyword>
<keyword evidence="5" id="KW-0963">Cytoplasm</keyword>
<dbReference type="OrthoDB" id="5143400at2"/>
<dbReference type="STRING" id="553510.B1H19_00575"/>
<evidence type="ECO:0000256" key="6">
    <source>
        <dbReference type="ARBA" id="ARBA00022603"/>
    </source>
</evidence>
<keyword evidence="13" id="KW-1185">Reference proteome</keyword>
<dbReference type="EMBL" id="CP020569">
    <property type="protein sequence ID" value="ARF59148.1"/>
    <property type="molecule type" value="Genomic_DNA"/>
</dbReference>
<dbReference type="KEGG" id="sgv:B1H19_00575"/>
<keyword evidence="8" id="KW-0949">S-adenosyl-L-methionine</keyword>
<evidence type="ECO:0000256" key="2">
    <source>
        <dbReference type="ARBA" id="ARBA00005369"/>
    </source>
</evidence>
<evidence type="ECO:0000256" key="5">
    <source>
        <dbReference type="ARBA" id="ARBA00022490"/>
    </source>
</evidence>
<reference evidence="12 13" key="1">
    <citation type="submission" date="2017-04" db="EMBL/GenBank/DDBJ databases">
        <title>Complete Genome Sequence of Streptomyces gilvosporeus F607, a Capable Producer of Natamycin.</title>
        <authorList>
            <person name="Zong G."/>
            <person name="Zhong C."/>
            <person name="Fu J."/>
            <person name="Qin R."/>
            <person name="Cao G."/>
        </authorList>
    </citation>
    <scope>NUCLEOTIDE SEQUENCE [LARGE SCALE GENOMIC DNA]</scope>
    <source>
        <strain evidence="12 13">F607</strain>
    </source>
</reference>
<proteinExistence type="inferred from homology"/>
<dbReference type="AlphaFoldDB" id="A0A1V0U2A0"/>
<evidence type="ECO:0000256" key="8">
    <source>
        <dbReference type="ARBA" id="ARBA00022691"/>
    </source>
</evidence>
<keyword evidence="6 12" id="KW-0489">Methyltransferase</keyword>
<evidence type="ECO:0000256" key="4">
    <source>
        <dbReference type="ARBA" id="ARBA00013346"/>
    </source>
</evidence>
<dbReference type="GO" id="GO:0004719">
    <property type="term" value="F:protein-L-isoaspartate (D-aspartate) O-methyltransferase activity"/>
    <property type="evidence" value="ECO:0007669"/>
    <property type="project" value="UniProtKB-EC"/>
</dbReference>
<evidence type="ECO:0000313" key="13">
    <source>
        <dbReference type="Proteomes" id="UP000192726"/>
    </source>
</evidence>
<dbReference type="InterPro" id="IPR029063">
    <property type="entry name" value="SAM-dependent_MTases_sf"/>
</dbReference>
<accession>A0A1V0U2A0</accession>
<sequence>MHPEWLETFQAVDRAAFLPDRMWPWDMIDKRSYDVDRPTDPEAWYAAADSDVPLVTQWDDGAHTGDQPGRVATSSSSAPSVVYQLLGDLDLDHGMSVLDVGTGTGETAGALLHRAGRGLVTTVEVDHTVSAHAASRLRAAGLHPHTVVGDGSDGYRARAPYHRILVTFALRDFPGALIEQTRRGGLLVAPWGTIYSHANAVACLRSDGSTASGHFLRGVEFMQSRSQRQRIDPSDYVPAEGVNGADVSTAALTEDEFGSGRFGPLPFILGLRVPGCVQAAADRKGTSRPVWFYSLTDRSWACVLFRDGTRARVWQSGPRRLWNEVEAAYQWWTGLGQPGIDRFGLTVTPEGQRVWLDDPQHAWAV</sequence>
<dbReference type="GO" id="GO:0032259">
    <property type="term" value="P:methylation"/>
    <property type="evidence" value="ECO:0007669"/>
    <property type="project" value="UniProtKB-KW"/>
</dbReference>
<dbReference type="Gene3D" id="3.40.50.150">
    <property type="entry name" value="Vaccinia Virus protein VP39"/>
    <property type="match status" value="1"/>
</dbReference>
<dbReference type="CDD" id="cd02440">
    <property type="entry name" value="AdoMet_MTases"/>
    <property type="match status" value="1"/>
</dbReference>
<evidence type="ECO:0000256" key="11">
    <source>
        <dbReference type="ARBA" id="ARBA00031350"/>
    </source>
</evidence>
<dbReference type="PANTHER" id="PTHR11579">
    <property type="entry name" value="PROTEIN-L-ISOASPARTATE O-METHYLTRANSFERASE"/>
    <property type="match status" value="1"/>
</dbReference>
<evidence type="ECO:0000256" key="3">
    <source>
        <dbReference type="ARBA" id="ARBA00011890"/>
    </source>
</evidence>
<dbReference type="PROSITE" id="PS01279">
    <property type="entry name" value="PCMT"/>
    <property type="match status" value="1"/>
</dbReference>
<evidence type="ECO:0000256" key="10">
    <source>
        <dbReference type="ARBA" id="ARBA00031323"/>
    </source>
</evidence>
<evidence type="ECO:0000256" key="7">
    <source>
        <dbReference type="ARBA" id="ARBA00022679"/>
    </source>
</evidence>
<dbReference type="Proteomes" id="UP000192726">
    <property type="component" value="Chromosome"/>
</dbReference>
<dbReference type="EC" id="2.1.1.77" evidence="3"/>
<evidence type="ECO:0000256" key="1">
    <source>
        <dbReference type="ARBA" id="ARBA00004496"/>
    </source>
</evidence>
<gene>
    <name evidence="12" type="ORF">B1H19_00575</name>
</gene>
<dbReference type="GO" id="GO:0005737">
    <property type="term" value="C:cytoplasm"/>
    <property type="evidence" value="ECO:0007669"/>
    <property type="project" value="UniProtKB-SubCell"/>
</dbReference>
<dbReference type="PANTHER" id="PTHR11579:SF0">
    <property type="entry name" value="PROTEIN-L-ISOASPARTATE(D-ASPARTATE) O-METHYLTRANSFERASE"/>
    <property type="match status" value="1"/>
</dbReference>
<evidence type="ECO:0000313" key="12">
    <source>
        <dbReference type="EMBL" id="ARF59148.1"/>
    </source>
</evidence>
<evidence type="ECO:0000256" key="9">
    <source>
        <dbReference type="ARBA" id="ARBA00030757"/>
    </source>
</evidence>
<dbReference type="InterPro" id="IPR000682">
    <property type="entry name" value="PCMT"/>
</dbReference>
<comment type="similarity">
    <text evidence="2">Belongs to the methyltransferase superfamily. L-isoaspartyl/D-aspartyl protein methyltransferase family.</text>
</comment>
<comment type="subcellular location">
    <subcellularLocation>
        <location evidence="1">Cytoplasm</location>
    </subcellularLocation>
</comment>
<protein>
    <recommendedName>
        <fullName evidence="4">Protein-L-isoaspartate O-methyltransferase</fullName>
        <ecNumber evidence="3">2.1.1.77</ecNumber>
    </recommendedName>
    <alternativeName>
        <fullName evidence="11">L-isoaspartyl protein carboxyl methyltransferase</fullName>
    </alternativeName>
    <alternativeName>
        <fullName evidence="9">Protein L-isoaspartyl methyltransferase</fullName>
    </alternativeName>
    <alternativeName>
        <fullName evidence="10">Protein-beta-aspartate methyltransferase</fullName>
    </alternativeName>
</protein>
<dbReference type="SUPFAM" id="SSF53335">
    <property type="entry name" value="S-adenosyl-L-methionine-dependent methyltransferases"/>
    <property type="match status" value="1"/>
</dbReference>